<organism evidence="2 3">
    <name type="scientific">Lapidilactobacillus concavus DSM 17758</name>
    <dbReference type="NCBI Taxonomy" id="1423735"/>
    <lineage>
        <taxon>Bacteria</taxon>
        <taxon>Bacillati</taxon>
        <taxon>Bacillota</taxon>
        <taxon>Bacilli</taxon>
        <taxon>Lactobacillales</taxon>
        <taxon>Lactobacillaceae</taxon>
        <taxon>Lapidilactobacillus</taxon>
    </lineage>
</organism>
<dbReference type="EMBL" id="AZFX01000015">
    <property type="protein sequence ID" value="KRM12445.1"/>
    <property type="molecule type" value="Genomic_DNA"/>
</dbReference>
<dbReference type="PANTHER" id="PTHR43190">
    <property type="entry name" value="N-ACETYL-D-GLUCOSAMINE KINASE"/>
    <property type="match status" value="1"/>
</dbReference>
<dbReference type="AlphaFoldDB" id="A0A0R1W4B6"/>
<protein>
    <submittedName>
        <fullName evidence="2">N-acetylglucosamine kinase</fullName>
    </submittedName>
</protein>
<gene>
    <name evidence="2" type="ORF">FC15_GL000428</name>
</gene>
<dbReference type="InterPro" id="IPR002731">
    <property type="entry name" value="ATPase_BadF"/>
</dbReference>
<reference evidence="2 3" key="1">
    <citation type="journal article" date="2015" name="Genome Announc.">
        <title>Expanding the biotechnology potential of lactobacilli through comparative genomics of 213 strains and associated genera.</title>
        <authorList>
            <person name="Sun Z."/>
            <person name="Harris H.M."/>
            <person name="McCann A."/>
            <person name="Guo C."/>
            <person name="Argimon S."/>
            <person name="Zhang W."/>
            <person name="Yang X."/>
            <person name="Jeffery I.B."/>
            <person name="Cooney J.C."/>
            <person name="Kagawa T.F."/>
            <person name="Liu W."/>
            <person name="Song Y."/>
            <person name="Salvetti E."/>
            <person name="Wrobel A."/>
            <person name="Rasinkangas P."/>
            <person name="Parkhill J."/>
            <person name="Rea M.C."/>
            <person name="O'Sullivan O."/>
            <person name="Ritari J."/>
            <person name="Douillard F.P."/>
            <person name="Paul Ross R."/>
            <person name="Yang R."/>
            <person name="Briner A.E."/>
            <person name="Felis G.E."/>
            <person name="de Vos W.M."/>
            <person name="Barrangou R."/>
            <person name="Klaenhammer T.R."/>
            <person name="Caufield P.W."/>
            <person name="Cui Y."/>
            <person name="Zhang H."/>
            <person name="O'Toole P.W."/>
        </authorList>
    </citation>
    <scope>NUCLEOTIDE SEQUENCE [LARGE SCALE GENOMIC DNA]</scope>
    <source>
        <strain evidence="2 3">DSM 17758</strain>
    </source>
</reference>
<dbReference type="CDD" id="cd24007">
    <property type="entry name" value="ASKHA_NBD_eukNAGK-like"/>
    <property type="match status" value="1"/>
</dbReference>
<comment type="caution">
    <text evidence="2">The sequence shown here is derived from an EMBL/GenBank/DDBJ whole genome shotgun (WGS) entry which is preliminary data.</text>
</comment>
<keyword evidence="2" id="KW-0808">Transferase</keyword>
<dbReference type="InterPro" id="IPR052519">
    <property type="entry name" value="Euk-type_GlcNAc_Kinase"/>
</dbReference>
<sequence length="307" mass="33613">MNFYFKGKEGLKLSYVIGIDSGGTHIVGQALEKTGRVIFETQSGPGNILLNQAQTYQNLTTILSTIFEQLDRRDCEHILVGIAGVETTNNAGEVATFLTAHFGVKTDVISDAQLALLNGLEGQDGTLVIAGTGSVVYGRQNKKMIRYGGWGFLLGDTGSAYQITASAMKEMLHQHDQQTASTLTQPLLAMLKAADVKQAVQIYYTLQRKDIAAFAVKIAELAESGNAEARQILTQQAYALGDEVLGLYAHYQEPLPQRIAFSGSVLVHNTTFRQTLLSYIQQHYPEIRGHVVSTNNGRGAIFWEAWQ</sequence>
<dbReference type="SUPFAM" id="SSF53067">
    <property type="entry name" value="Actin-like ATPase domain"/>
    <property type="match status" value="2"/>
</dbReference>
<keyword evidence="3" id="KW-1185">Reference proteome</keyword>
<keyword evidence="2" id="KW-0418">Kinase</keyword>
<dbReference type="PATRIC" id="fig|1423735.3.peg.442"/>
<feature type="domain" description="ATPase BadF/BadG/BcrA/BcrD type" evidence="1">
    <location>
        <begin position="17"/>
        <end position="287"/>
    </location>
</feature>
<dbReference type="OrthoDB" id="9772633at2"/>
<dbReference type="Pfam" id="PF01869">
    <property type="entry name" value="BcrAD_BadFG"/>
    <property type="match status" value="1"/>
</dbReference>
<accession>A0A0R1W4B6</accession>
<dbReference type="Proteomes" id="UP000051315">
    <property type="component" value="Unassembled WGS sequence"/>
</dbReference>
<evidence type="ECO:0000313" key="3">
    <source>
        <dbReference type="Proteomes" id="UP000051315"/>
    </source>
</evidence>
<dbReference type="InterPro" id="IPR043129">
    <property type="entry name" value="ATPase_NBD"/>
</dbReference>
<dbReference type="Gene3D" id="3.30.420.40">
    <property type="match status" value="2"/>
</dbReference>
<name>A0A0R1W4B6_9LACO</name>
<dbReference type="GO" id="GO:0016301">
    <property type="term" value="F:kinase activity"/>
    <property type="evidence" value="ECO:0007669"/>
    <property type="project" value="UniProtKB-KW"/>
</dbReference>
<dbReference type="PANTHER" id="PTHR43190:SF3">
    <property type="entry name" value="N-ACETYL-D-GLUCOSAMINE KINASE"/>
    <property type="match status" value="1"/>
</dbReference>
<evidence type="ECO:0000259" key="1">
    <source>
        <dbReference type="Pfam" id="PF01869"/>
    </source>
</evidence>
<dbReference type="STRING" id="1423735.FC15_GL000428"/>
<evidence type="ECO:0000313" key="2">
    <source>
        <dbReference type="EMBL" id="KRM12445.1"/>
    </source>
</evidence>
<proteinExistence type="predicted"/>